<dbReference type="AlphaFoldDB" id="A0A6J6ETQ0"/>
<gene>
    <name evidence="2" type="ORF">UFOPK1726_00809</name>
</gene>
<sequence length="42" mass="4573">MDLPVGDAPEDTTSMSIGDEARGYSDIGIESCYMNASILYRK</sequence>
<feature type="region of interest" description="Disordered" evidence="1">
    <location>
        <begin position="1"/>
        <end position="20"/>
    </location>
</feature>
<organism evidence="2">
    <name type="scientific">freshwater metagenome</name>
    <dbReference type="NCBI Taxonomy" id="449393"/>
    <lineage>
        <taxon>unclassified sequences</taxon>
        <taxon>metagenomes</taxon>
        <taxon>ecological metagenomes</taxon>
    </lineage>
</organism>
<accession>A0A6J6ETQ0</accession>
<dbReference type="EMBL" id="CAEZTT010000091">
    <property type="protein sequence ID" value="CAB4579546.1"/>
    <property type="molecule type" value="Genomic_DNA"/>
</dbReference>
<reference evidence="2" key="1">
    <citation type="submission" date="2020-05" db="EMBL/GenBank/DDBJ databases">
        <authorList>
            <person name="Chiriac C."/>
            <person name="Salcher M."/>
            <person name="Ghai R."/>
            <person name="Kavagutti S V."/>
        </authorList>
    </citation>
    <scope>NUCLEOTIDE SEQUENCE</scope>
</reference>
<evidence type="ECO:0000256" key="1">
    <source>
        <dbReference type="SAM" id="MobiDB-lite"/>
    </source>
</evidence>
<name>A0A6J6ETQ0_9ZZZZ</name>
<evidence type="ECO:0000313" key="2">
    <source>
        <dbReference type="EMBL" id="CAB4579546.1"/>
    </source>
</evidence>
<proteinExistence type="predicted"/>
<protein>
    <submittedName>
        <fullName evidence="2">Unannotated protein</fullName>
    </submittedName>
</protein>